<dbReference type="EMBL" id="JABSTQ010008919">
    <property type="protein sequence ID" value="KAG0433923.1"/>
    <property type="molecule type" value="Genomic_DNA"/>
</dbReference>
<reference evidence="1 2" key="1">
    <citation type="journal article" date="2020" name="Cell">
        <title>Large-Scale Comparative Analyses of Tick Genomes Elucidate Their Genetic Diversity and Vector Capacities.</title>
        <authorList>
            <consortium name="Tick Genome and Microbiome Consortium (TIGMIC)"/>
            <person name="Jia N."/>
            <person name="Wang J."/>
            <person name="Shi W."/>
            <person name="Du L."/>
            <person name="Sun Y."/>
            <person name="Zhan W."/>
            <person name="Jiang J.F."/>
            <person name="Wang Q."/>
            <person name="Zhang B."/>
            <person name="Ji P."/>
            <person name="Bell-Sakyi L."/>
            <person name="Cui X.M."/>
            <person name="Yuan T.T."/>
            <person name="Jiang B.G."/>
            <person name="Yang W.F."/>
            <person name="Lam T.T."/>
            <person name="Chang Q.C."/>
            <person name="Ding S.J."/>
            <person name="Wang X.J."/>
            <person name="Zhu J.G."/>
            <person name="Ruan X.D."/>
            <person name="Zhao L."/>
            <person name="Wei J.T."/>
            <person name="Ye R.Z."/>
            <person name="Que T.C."/>
            <person name="Du C.H."/>
            <person name="Zhou Y.H."/>
            <person name="Cheng J.X."/>
            <person name="Dai P.F."/>
            <person name="Guo W.B."/>
            <person name="Han X.H."/>
            <person name="Huang E.J."/>
            <person name="Li L.F."/>
            <person name="Wei W."/>
            <person name="Gao Y.C."/>
            <person name="Liu J.Z."/>
            <person name="Shao H.Z."/>
            <person name="Wang X."/>
            <person name="Wang C.C."/>
            <person name="Yang T.C."/>
            <person name="Huo Q.B."/>
            <person name="Li W."/>
            <person name="Chen H.Y."/>
            <person name="Chen S.E."/>
            <person name="Zhou L.G."/>
            <person name="Ni X.B."/>
            <person name="Tian J.H."/>
            <person name="Sheng Y."/>
            <person name="Liu T."/>
            <person name="Pan Y.S."/>
            <person name="Xia L.Y."/>
            <person name="Li J."/>
            <person name="Zhao F."/>
            <person name="Cao W.C."/>
        </authorList>
    </citation>
    <scope>NUCLEOTIDE SEQUENCE [LARGE SCALE GENOMIC DNA]</scope>
    <source>
        <strain evidence="1">Iper-2018</strain>
    </source>
</reference>
<accession>A0AC60QI30</accession>
<dbReference type="Proteomes" id="UP000805193">
    <property type="component" value="Unassembled WGS sequence"/>
</dbReference>
<evidence type="ECO:0000313" key="2">
    <source>
        <dbReference type="Proteomes" id="UP000805193"/>
    </source>
</evidence>
<organism evidence="1 2">
    <name type="scientific">Ixodes persulcatus</name>
    <name type="common">Taiga tick</name>
    <dbReference type="NCBI Taxonomy" id="34615"/>
    <lineage>
        <taxon>Eukaryota</taxon>
        <taxon>Metazoa</taxon>
        <taxon>Ecdysozoa</taxon>
        <taxon>Arthropoda</taxon>
        <taxon>Chelicerata</taxon>
        <taxon>Arachnida</taxon>
        <taxon>Acari</taxon>
        <taxon>Parasitiformes</taxon>
        <taxon>Ixodida</taxon>
        <taxon>Ixodoidea</taxon>
        <taxon>Ixodidae</taxon>
        <taxon>Ixodinae</taxon>
        <taxon>Ixodes</taxon>
    </lineage>
</organism>
<comment type="caution">
    <text evidence="1">The sequence shown here is derived from an EMBL/GenBank/DDBJ whole genome shotgun (WGS) entry which is preliminary data.</text>
</comment>
<proteinExistence type="predicted"/>
<evidence type="ECO:0000313" key="1">
    <source>
        <dbReference type="EMBL" id="KAG0433923.1"/>
    </source>
</evidence>
<keyword evidence="2" id="KW-1185">Reference proteome</keyword>
<gene>
    <name evidence="1" type="ORF">HPB47_019474</name>
</gene>
<sequence length="221" mass="25732">MYYKWDCGNRDSQLFQVYQLISEQVCRRIPKVCRTEDNIVLVQTLKHFEDRPQLNLGPDIFMEQEEAPSLPFEVSHQDVLQDVHVTLETMTLPFEQQKKNCSQRLKGVASNMATTSEEDSLIVAASKRDPTLTAKEIRDELNLAASPYVVRRRLHEGGLHSRVPVRKPLLSAINKSKRLAFAEEHVSWTVDDWRMVLFSDESTITTRWDQRQRIWRTDCTS</sequence>
<name>A0AC60QI30_IXOPE</name>
<protein>
    <submittedName>
        <fullName evidence="1">Uncharacterized protein</fullName>
    </submittedName>
</protein>